<dbReference type="WBParaSite" id="SBAD_0001173001-mRNA-1">
    <property type="protein sequence ID" value="SBAD_0001173001-mRNA-1"/>
    <property type="gene ID" value="SBAD_0001173001"/>
</dbReference>
<evidence type="ECO:0000313" key="3">
    <source>
        <dbReference type="WBParaSite" id="SBAD_0001173001-mRNA-1"/>
    </source>
</evidence>
<organism evidence="3">
    <name type="scientific">Soboliphyme baturini</name>
    <dbReference type="NCBI Taxonomy" id="241478"/>
    <lineage>
        <taxon>Eukaryota</taxon>
        <taxon>Metazoa</taxon>
        <taxon>Ecdysozoa</taxon>
        <taxon>Nematoda</taxon>
        <taxon>Enoplea</taxon>
        <taxon>Dorylaimia</taxon>
        <taxon>Dioctophymatida</taxon>
        <taxon>Dioctophymatoidea</taxon>
        <taxon>Soboliphymatidae</taxon>
        <taxon>Soboliphyme</taxon>
    </lineage>
</organism>
<gene>
    <name evidence="1" type="ORF">SBAD_LOCUS11346</name>
</gene>
<dbReference type="EMBL" id="UZAM01015489">
    <property type="protein sequence ID" value="VDP39290.1"/>
    <property type="molecule type" value="Genomic_DNA"/>
</dbReference>
<keyword evidence="2" id="KW-1185">Reference proteome</keyword>
<sequence>MYKASIGWYHLDDLVNNVERSRCFSPILAVPLRLLYANSWFGVTKFNVSPDPVDIIANVYIKNLPDRKLLIDQYCSQVRISPMGKACPPLMFVKGRFVAALPRVQYCSTINQCYANQACYQGYCTNAGNLQLIRIRRNVITFADSQLFSAKLGGHAMVNLFAYRADTVDPCDHPAEPAPPVEIVPSAADVYSEYA</sequence>
<reference evidence="3" key="1">
    <citation type="submission" date="2016-06" db="UniProtKB">
        <authorList>
            <consortium name="WormBaseParasite"/>
        </authorList>
    </citation>
    <scope>IDENTIFICATION</scope>
</reference>
<evidence type="ECO:0000313" key="2">
    <source>
        <dbReference type="Proteomes" id="UP000270296"/>
    </source>
</evidence>
<evidence type="ECO:0000313" key="1">
    <source>
        <dbReference type="EMBL" id="VDP39290.1"/>
    </source>
</evidence>
<protein>
    <submittedName>
        <fullName evidence="3">NTR domain-containing protein</fullName>
    </submittedName>
</protein>
<name>A0A183J647_9BILA</name>
<accession>A0A183J647</accession>
<proteinExistence type="predicted"/>
<dbReference type="AlphaFoldDB" id="A0A183J647"/>
<dbReference type="Proteomes" id="UP000270296">
    <property type="component" value="Unassembled WGS sequence"/>
</dbReference>
<reference evidence="1 2" key="2">
    <citation type="submission" date="2018-11" db="EMBL/GenBank/DDBJ databases">
        <authorList>
            <consortium name="Pathogen Informatics"/>
        </authorList>
    </citation>
    <scope>NUCLEOTIDE SEQUENCE [LARGE SCALE GENOMIC DNA]</scope>
</reference>